<dbReference type="Gene3D" id="3.40.50.720">
    <property type="entry name" value="NAD(P)-binding Rossmann-like Domain"/>
    <property type="match status" value="2"/>
</dbReference>
<keyword evidence="3" id="KW-0520">NAD</keyword>
<dbReference type="InterPro" id="IPR008927">
    <property type="entry name" value="6-PGluconate_DH-like_C_sf"/>
</dbReference>
<dbReference type="PIRSF" id="PIRSF000124">
    <property type="entry name" value="UDPglc_GDPman_dh"/>
    <property type="match status" value="1"/>
</dbReference>
<evidence type="ECO:0000256" key="2">
    <source>
        <dbReference type="ARBA" id="ARBA00023002"/>
    </source>
</evidence>
<gene>
    <name evidence="6" type="ORF">SAMN02983006_01118</name>
</gene>
<dbReference type="PANTHER" id="PTHR43491">
    <property type="entry name" value="UDP-N-ACETYL-D-MANNOSAMINE DEHYDROGENASE"/>
    <property type="match status" value="1"/>
</dbReference>
<reference evidence="6 7" key="1">
    <citation type="submission" date="2016-10" db="EMBL/GenBank/DDBJ databases">
        <authorList>
            <person name="de Groot N.N."/>
        </authorList>
    </citation>
    <scope>NUCLEOTIDE SEQUENCE [LARGE SCALE GENOMIC DNA]</scope>
    <source>
        <strain evidence="6 7">ATCC 51327</strain>
    </source>
</reference>
<dbReference type="InterPro" id="IPR036220">
    <property type="entry name" value="UDP-Glc/GDP-Man_DH_C_sf"/>
</dbReference>
<dbReference type="SMART" id="SM00984">
    <property type="entry name" value="UDPG_MGDP_dh_C"/>
    <property type="match status" value="1"/>
</dbReference>
<evidence type="ECO:0000313" key="6">
    <source>
        <dbReference type="EMBL" id="SFL42370.1"/>
    </source>
</evidence>
<dbReference type="PANTHER" id="PTHR43491:SF2">
    <property type="entry name" value="UDP-N-ACETYL-D-MANNOSAMINE DEHYDROGENASE"/>
    <property type="match status" value="1"/>
</dbReference>
<dbReference type="GO" id="GO:0000271">
    <property type="term" value="P:polysaccharide biosynthetic process"/>
    <property type="evidence" value="ECO:0007669"/>
    <property type="project" value="InterPro"/>
</dbReference>
<dbReference type="AlphaFoldDB" id="A0A1I4HKT3"/>
<dbReference type="Pfam" id="PF03721">
    <property type="entry name" value="UDPG_MGDP_dh_N"/>
    <property type="match status" value="1"/>
</dbReference>
<dbReference type="NCBIfam" id="TIGR03026">
    <property type="entry name" value="NDP-sugDHase"/>
    <property type="match status" value="1"/>
</dbReference>
<evidence type="ECO:0000256" key="4">
    <source>
        <dbReference type="PIRNR" id="PIRNR000124"/>
    </source>
</evidence>
<proteinExistence type="inferred from homology"/>
<dbReference type="Pfam" id="PF03720">
    <property type="entry name" value="UDPG_MGDP_dh_C"/>
    <property type="match status" value="1"/>
</dbReference>
<evidence type="ECO:0000256" key="3">
    <source>
        <dbReference type="ARBA" id="ARBA00023027"/>
    </source>
</evidence>
<sequence length="436" mass="48972">MDKKNLNNIKIAITGMGYVGLPLAVAFAENGIDIIGFDINQEKINKYKNGEDPTNEIGKDRLAKISNIKYTADENDLKEADFHIVAVPTPVGKNNVPDLDPVTCASRTVGRNLKEGSIVVYESTVYPGVTEEVCVPILEEESDLVCGEDFKVGYSPERVNPGDKVNTVETIVKVVSGMDEESLEVIAEVYESIIKAGVHRAHSIKVAEASKIIENSQRDVNIAFMNELSMIFDKMDIDTQSVLEAAGTKWNFLNFYPGLVGGHCIGVDPYYLTYRSEELGYISQLILNGRRINDQMSNFVAEKIVKKMIESNVKVNGSKVLVMGLTFKENVPDLRNSKVADLINRLKEYHVNVKVVDPIADPEEAVREHGIEIQDINDITDADAVVVAVNHDQYNEMELEEFKKFYKDNIDRPVFIDIKSIFDKVEAEKMYNYWRM</sequence>
<dbReference type="SUPFAM" id="SSF51735">
    <property type="entry name" value="NAD(P)-binding Rossmann-fold domains"/>
    <property type="match status" value="1"/>
</dbReference>
<dbReference type="Proteomes" id="UP000199006">
    <property type="component" value="Unassembled WGS sequence"/>
</dbReference>
<dbReference type="EMBL" id="FOTI01000011">
    <property type="protein sequence ID" value="SFL42370.1"/>
    <property type="molecule type" value="Genomic_DNA"/>
</dbReference>
<dbReference type="InterPro" id="IPR014027">
    <property type="entry name" value="UDP-Glc/GDP-Man_DH_C"/>
</dbReference>
<protein>
    <submittedName>
        <fullName evidence="6">UDP-N-acetyl-D-galactosamine dehydrogenase</fullName>
    </submittedName>
</protein>
<dbReference type="RefSeq" id="WP_089860851.1">
    <property type="nucleotide sequence ID" value="NZ_FOTI01000011.1"/>
</dbReference>
<dbReference type="InterPro" id="IPR017476">
    <property type="entry name" value="UDP-Glc/GDP-Man"/>
</dbReference>
<dbReference type="InterPro" id="IPR036291">
    <property type="entry name" value="NAD(P)-bd_dom_sf"/>
</dbReference>
<dbReference type="OrthoDB" id="9803238at2"/>
<dbReference type="InterPro" id="IPR014026">
    <property type="entry name" value="UDP-Glc/GDP-Man_DH_dimer"/>
</dbReference>
<dbReference type="InterPro" id="IPR028359">
    <property type="entry name" value="UDP_ManNAc/GlcNAc_DH"/>
</dbReference>
<name>A0A1I4HKT3_9FIRM</name>
<dbReference type="Pfam" id="PF00984">
    <property type="entry name" value="UDPG_MGDP_dh"/>
    <property type="match status" value="1"/>
</dbReference>
<dbReference type="GO" id="GO:0016616">
    <property type="term" value="F:oxidoreductase activity, acting on the CH-OH group of donors, NAD or NADP as acceptor"/>
    <property type="evidence" value="ECO:0007669"/>
    <property type="project" value="InterPro"/>
</dbReference>
<keyword evidence="7" id="KW-1185">Reference proteome</keyword>
<dbReference type="PIRSF" id="PIRSF500136">
    <property type="entry name" value="UDP_ManNAc_DH"/>
    <property type="match status" value="1"/>
</dbReference>
<dbReference type="GO" id="GO:0016628">
    <property type="term" value="F:oxidoreductase activity, acting on the CH-CH group of donors, NAD or NADP as acceptor"/>
    <property type="evidence" value="ECO:0007669"/>
    <property type="project" value="InterPro"/>
</dbReference>
<keyword evidence="2" id="KW-0560">Oxidoreductase</keyword>
<organism evidence="6 7">
    <name type="scientific">Halanaerobium salsuginis</name>
    <dbReference type="NCBI Taxonomy" id="29563"/>
    <lineage>
        <taxon>Bacteria</taxon>
        <taxon>Bacillati</taxon>
        <taxon>Bacillota</taxon>
        <taxon>Clostridia</taxon>
        <taxon>Halanaerobiales</taxon>
        <taxon>Halanaerobiaceae</taxon>
        <taxon>Halanaerobium</taxon>
    </lineage>
</organism>
<dbReference type="InterPro" id="IPR001732">
    <property type="entry name" value="UDP-Glc/GDP-Man_DH_N"/>
</dbReference>
<evidence type="ECO:0000259" key="5">
    <source>
        <dbReference type="SMART" id="SM00984"/>
    </source>
</evidence>
<accession>A0A1I4HKT3</accession>
<dbReference type="STRING" id="29563.SAMN02983006_01118"/>
<comment type="similarity">
    <text evidence="1 4">Belongs to the UDP-glucose/GDP-mannose dehydrogenase family.</text>
</comment>
<feature type="domain" description="UDP-glucose/GDP-mannose dehydrogenase C-terminal" evidence="5">
    <location>
        <begin position="321"/>
        <end position="424"/>
    </location>
</feature>
<dbReference type="GO" id="GO:0051287">
    <property type="term" value="F:NAD binding"/>
    <property type="evidence" value="ECO:0007669"/>
    <property type="project" value="InterPro"/>
</dbReference>
<evidence type="ECO:0000313" key="7">
    <source>
        <dbReference type="Proteomes" id="UP000199006"/>
    </source>
</evidence>
<evidence type="ECO:0000256" key="1">
    <source>
        <dbReference type="ARBA" id="ARBA00006601"/>
    </source>
</evidence>
<dbReference type="SUPFAM" id="SSF48179">
    <property type="entry name" value="6-phosphogluconate dehydrogenase C-terminal domain-like"/>
    <property type="match status" value="1"/>
</dbReference>
<dbReference type="SUPFAM" id="SSF52413">
    <property type="entry name" value="UDP-glucose/GDP-mannose dehydrogenase C-terminal domain"/>
    <property type="match status" value="1"/>
</dbReference>